<dbReference type="Pfam" id="PF01565">
    <property type="entry name" value="FAD_binding_4"/>
    <property type="match status" value="1"/>
</dbReference>
<evidence type="ECO:0000256" key="3">
    <source>
        <dbReference type="ARBA" id="ARBA00022827"/>
    </source>
</evidence>
<evidence type="ECO:0000256" key="1">
    <source>
        <dbReference type="ARBA" id="ARBA00005466"/>
    </source>
</evidence>
<keyword evidence="5" id="KW-0732">Signal</keyword>
<organism evidence="7 8">
    <name type="scientific">Coccidioides posadasii (strain C735)</name>
    <name type="common">Valley fever fungus</name>
    <dbReference type="NCBI Taxonomy" id="222929"/>
    <lineage>
        <taxon>Eukaryota</taxon>
        <taxon>Fungi</taxon>
        <taxon>Dikarya</taxon>
        <taxon>Ascomycota</taxon>
        <taxon>Pezizomycotina</taxon>
        <taxon>Eurotiomycetes</taxon>
        <taxon>Eurotiomycetidae</taxon>
        <taxon>Onygenales</taxon>
        <taxon>Onygenaceae</taxon>
        <taxon>Coccidioides</taxon>
    </lineage>
</organism>
<dbReference type="InterPro" id="IPR016166">
    <property type="entry name" value="FAD-bd_PCMH"/>
</dbReference>
<dbReference type="Proteomes" id="UP000009084">
    <property type="component" value="Unassembled WGS sequence"/>
</dbReference>
<dbReference type="InterPro" id="IPR036318">
    <property type="entry name" value="FAD-bd_PCMH-like_sf"/>
</dbReference>
<dbReference type="InterPro" id="IPR050416">
    <property type="entry name" value="FAD-linked_Oxidoreductase"/>
</dbReference>
<dbReference type="GO" id="GO:0016491">
    <property type="term" value="F:oxidoreductase activity"/>
    <property type="evidence" value="ECO:0007669"/>
    <property type="project" value="UniProtKB-KW"/>
</dbReference>
<evidence type="ECO:0000256" key="2">
    <source>
        <dbReference type="ARBA" id="ARBA00022630"/>
    </source>
</evidence>
<comment type="caution">
    <text evidence="7">The sequence shown here is derived from an EMBL/GenBank/DDBJ whole genome shotgun (WGS) entry which is preliminary data.</text>
</comment>
<evidence type="ECO:0000259" key="6">
    <source>
        <dbReference type="PROSITE" id="PS51387"/>
    </source>
</evidence>
<dbReference type="PANTHER" id="PTHR42973:SF34">
    <property type="entry name" value="FAD BINDING DOMAIN PROTEIN (AFU_ORTHOLOGUE AFUA_3G02770)"/>
    <property type="match status" value="1"/>
</dbReference>
<dbReference type="Gene3D" id="3.30.465.10">
    <property type="match status" value="1"/>
</dbReference>
<dbReference type="EMBL" id="ACFW01000012">
    <property type="protein sequence ID" value="EER28997.1"/>
    <property type="molecule type" value="Genomic_DNA"/>
</dbReference>
<dbReference type="GO" id="GO:0071949">
    <property type="term" value="F:FAD binding"/>
    <property type="evidence" value="ECO:0007669"/>
    <property type="project" value="InterPro"/>
</dbReference>
<keyword evidence="2" id="KW-0285">Flavoprotein</keyword>
<name>C5P294_COCP7</name>
<reference evidence="7 8" key="1">
    <citation type="journal article" date="2009" name="Genome Res.">
        <title>Comparative genomic analyses of the human fungal pathogens Coccidioides and their relatives.</title>
        <authorList>
            <person name="Sharpton T.J."/>
            <person name="Stajich J.E."/>
            <person name="Rounsley S.D."/>
            <person name="Gardner M.J."/>
            <person name="Wortman J.R."/>
            <person name="Jordar V.S."/>
            <person name="Maiti R."/>
            <person name="Kodira C.D."/>
            <person name="Neafsey D.E."/>
            <person name="Zeng Q."/>
            <person name="Hung C.-Y."/>
            <person name="McMahan C."/>
            <person name="Muszewska A."/>
            <person name="Grynberg M."/>
            <person name="Mandel M.A."/>
            <person name="Kellner E.M."/>
            <person name="Barker B.M."/>
            <person name="Galgiani J.N."/>
            <person name="Orbach M.J."/>
            <person name="Kirkland T.N."/>
            <person name="Cole G.T."/>
            <person name="Henn M.R."/>
            <person name="Birren B.W."/>
            <person name="Taylor J.W."/>
        </authorList>
    </citation>
    <scope>NUCLEOTIDE SEQUENCE [LARGE SCALE GENOMIC DNA]</scope>
    <source>
        <strain evidence="8">C735</strain>
    </source>
</reference>
<dbReference type="KEGG" id="cpw:9696637"/>
<evidence type="ECO:0000256" key="5">
    <source>
        <dbReference type="SAM" id="SignalP"/>
    </source>
</evidence>
<dbReference type="InterPro" id="IPR006094">
    <property type="entry name" value="Oxid_FAD_bind_N"/>
</dbReference>
<dbReference type="AlphaFoldDB" id="C5P294"/>
<dbReference type="VEuPathDB" id="FungiDB:CPC735_037030"/>
<feature type="chain" id="PRO_5002953673" evidence="5">
    <location>
        <begin position="26"/>
        <end position="538"/>
    </location>
</feature>
<dbReference type="SUPFAM" id="SSF56176">
    <property type="entry name" value="FAD-binding/transporter-associated domain-like"/>
    <property type="match status" value="1"/>
</dbReference>
<evidence type="ECO:0000313" key="8">
    <source>
        <dbReference type="Proteomes" id="UP000009084"/>
    </source>
</evidence>
<keyword evidence="3" id="KW-0274">FAD</keyword>
<sequence length="538" mass="58859">MRSHALSTWFLSSITLVATAMSAQAQSYIPRPLDDMIKDLGLEEYVKDIPSGDNLEGNVAARCIIATEVLRRVLPSEVEMPGSGAYTSNKESYWAQQQSTLSPSCFVAAKSPKSVAKALAISRVTQCPFAVRSGGHSDVPGASNTEEGIVIDLRAFNDIKVSEDKKVATVGPGATWAEVYRHLDEYGLTVIGGRASTVGVGGLALGGGMSYISGRGGFACDNVLKFHVMMADGHILEVDEKSHPLLYFALRGGGNNFGIVLRFDFETYPLGEFWGGIRVYPVEAKEAINGGLSSFNDNAWDDPDLAVITSFIHRSGNWYSTVIFDYAKPQANPPILTTNFADLLKYTPSRDTSRITNMTQFAVELGQGTPPGLRQQFTTVTYRNSAEVQNRMVDIFMEEVKNIEGRMSAKEAFAPIVAFQPIPPSISSKFSKRGGNALGVSPDDGPLILVNLCFQWSNAADDQLVISTIDRVLDKTNEFARSKGLLHDYIYMNYAAPYQKPVTSYGAENVKKLRKAQEEYDPSLVFERLQPGGFKLDM</sequence>
<feature type="signal peptide" evidence="5">
    <location>
        <begin position="1"/>
        <end position="25"/>
    </location>
</feature>
<dbReference type="PROSITE" id="PS51387">
    <property type="entry name" value="FAD_PCMH"/>
    <property type="match status" value="1"/>
</dbReference>
<dbReference type="PANTHER" id="PTHR42973">
    <property type="entry name" value="BINDING OXIDOREDUCTASE, PUTATIVE (AFU_ORTHOLOGUE AFUA_1G17690)-RELATED"/>
    <property type="match status" value="1"/>
</dbReference>
<dbReference type="HOGENOM" id="CLU_018354_1_2_1"/>
<gene>
    <name evidence="7" type="ORF">CPC735_037030</name>
</gene>
<comment type="similarity">
    <text evidence="1">Belongs to the oxygen-dependent FAD-linked oxidoreductase family.</text>
</comment>
<dbReference type="InterPro" id="IPR016169">
    <property type="entry name" value="FAD-bd_PCMH_sub2"/>
</dbReference>
<evidence type="ECO:0000313" key="7">
    <source>
        <dbReference type="EMBL" id="EER28997.1"/>
    </source>
</evidence>
<proteinExistence type="inferred from homology"/>
<dbReference type="OrthoDB" id="2151789at2759"/>
<feature type="domain" description="FAD-binding PCMH-type" evidence="6">
    <location>
        <begin position="99"/>
        <end position="270"/>
    </location>
</feature>
<protein>
    <submittedName>
        <fullName evidence="7">FAD binding domain containing protein</fullName>
    </submittedName>
</protein>
<evidence type="ECO:0000256" key="4">
    <source>
        <dbReference type="ARBA" id="ARBA00023002"/>
    </source>
</evidence>
<keyword evidence="4" id="KW-0560">Oxidoreductase</keyword>
<accession>C5P294</accession>